<dbReference type="Proteomes" id="UP000600774">
    <property type="component" value="Unassembled WGS sequence"/>
</dbReference>
<proteinExistence type="predicted"/>
<dbReference type="AlphaFoldDB" id="A0A832WC20"/>
<comment type="caution">
    <text evidence="1">The sequence shown here is derived from an EMBL/GenBank/DDBJ whole genome shotgun (WGS) entry which is preliminary data.</text>
</comment>
<dbReference type="EMBL" id="DUJU01000194">
    <property type="protein sequence ID" value="HIH95765.1"/>
    <property type="molecule type" value="Genomic_DNA"/>
</dbReference>
<organism evidence="1 2">
    <name type="scientific">Methanosarcina acetivorans</name>
    <dbReference type="NCBI Taxonomy" id="2214"/>
    <lineage>
        <taxon>Archaea</taxon>
        <taxon>Methanobacteriati</taxon>
        <taxon>Methanobacteriota</taxon>
        <taxon>Stenosarchaea group</taxon>
        <taxon>Methanomicrobia</taxon>
        <taxon>Methanosarcinales</taxon>
        <taxon>Methanosarcinaceae</taxon>
        <taxon>Methanosarcina</taxon>
    </lineage>
</organism>
<gene>
    <name evidence="1" type="ORF">HA338_17760</name>
</gene>
<accession>A0A832WC20</accession>
<evidence type="ECO:0000313" key="2">
    <source>
        <dbReference type="Proteomes" id="UP000600774"/>
    </source>
</evidence>
<sequence length="54" mass="6208">MNERVKNGKIQTIKRTPGVPINCVEPNLDDLLFQMIIPYAFAPKITILPKYHDI</sequence>
<protein>
    <submittedName>
        <fullName evidence="1">Uncharacterized protein</fullName>
    </submittedName>
</protein>
<evidence type="ECO:0000313" key="1">
    <source>
        <dbReference type="EMBL" id="HIH95765.1"/>
    </source>
</evidence>
<dbReference type="RefSeq" id="WP_162013094.1">
    <property type="nucleotide sequence ID" value="NZ_DUJU01000194.1"/>
</dbReference>
<dbReference type="GeneID" id="24783041"/>
<name>A0A832WC20_9EURY</name>
<reference evidence="1" key="1">
    <citation type="journal article" date="2020" name="bioRxiv">
        <title>A rank-normalized archaeal taxonomy based on genome phylogeny resolves widespread incomplete and uneven classifications.</title>
        <authorList>
            <person name="Rinke C."/>
            <person name="Chuvochina M."/>
            <person name="Mussig A.J."/>
            <person name="Chaumeil P.-A."/>
            <person name="Waite D.W."/>
            <person name="Whitman W.B."/>
            <person name="Parks D.H."/>
            <person name="Hugenholtz P."/>
        </authorList>
    </citation>
    <scope>NUCLEOTIDE SEQUENCE</scope>
    <source>
        <strain evidence="1">UBA8876</strain>
    </source>
</reference>